<reference evidence="2" key="1">
    <citation type="submission" date="2023-03" db="EMBL/GenBank/DDBJ databases">
        <title>Mating type loci evolution in Malassezia.</title>
        <authorList>
            <person name="Coelho M.A."/>
        </authorList>
    </citation>
    <scope>NUCLEOTIDE SEQUENCE</scope>
    <source>
        <strain evidence="2">CBS 9431</strain>
    </source>
</reference>
<organism evidence="2 3">
    <name type="scientific">Malassezia japonica</name>
    <dbReference type="NCBI Taxonomy" id="223818"/>
    <lineage>
        <taxon>Eukaryota</taxon>
        <taxon>Fungi</taxon>
        <taxon>Dikarya</taxon>
        <taxon>Basidiomycota</taxon>
        <taxon>Ustilaginomycotina</taxon>
        <taxon>Malasseziomycetes</taxon>
        <taxon>Malasseziales</taxon>
        <taxon>Malasseziaceae</taxon>
        <taxon>Malassezia</taxon>
    </lineage>
</organism>
<gene>
    <name evidence="2" type="ORF">MJAP1_000500</name>
</gene>
<proteinExistence type="predicted"/>
<dbReference type="RefSeq" id="XP_060120452.1">
    <property type="nucleotide sequence ID" value="XM_060264469.1"/>
</dbReference>
<dbReference type="AlphaFoldDB" id="A0AAF0EVB4"/>
<evidence type="ECO:0000256" key="1">
    <source>
        <dbReference type="SAM" id="MobiDB-lite"/>
    </source>
</evidence>
<name>A0AAF0EVB4_9BASI</name>
<evidence type="ECO:0000313" key="2">
    <source>
        <dbReference type="EMBL" id="WFD37555.1"/>
    </source>
</evidence>
<accession>A0AAF0EVB4</accession>
<dbReference type="EMBL" id="CP119958">
    <property type="protein sequence ID" value="WFD37555.1"/>
    <property type="molecule type" value="Genomic_DNA"/>
</dbReference>
<feature type="region of interest" description="Disordered" evidence="1">
    <location>
        <begin position="1"/>
        <end position="67"/>
    </location>
</feature>
<feature type="compositionally biased region" description="Low complexity" evidence="1">
    <location>
        <begin position="11"/>
        <end position="22"/>
    </location>
</feature>
<dbReference type="GeneID" id="85224149"/>
<evidence type="ECO:0000313" key="3">
    <source>
        <dbReference type="Proteomes" id="UP001217754"/>
    </source>
</evidence>
<feature type="compositionally biased region" description="Basic and acidic residues" evidence="1">
    <location>
        <begin position="48"/>
        <end position="58"/>
    </location>
</feature>
<dbReference type="Proteomes" id="UP001217754">
    <property type="component" value="Chromosome 1"/>
</dbReference>
<keyword evidence="3" id="KW-1185">Reference proteome</keyword>
<sequence length="300" mass="33090">MPKRTPGTPSKKAANAPFAKFAENTTSPVASSSSSPKPWAGRTSSPRVSREEPRDPHDAFLLPRTSEQTQHRRLRTLLADFVRETTEWEEVHTLDGIKWASDAKQTWEEMASLLRRPESASSDAPPADMDDEKLRASLIPLLQNLEQSTVQLHKMVERLVRLRSHQKKHAARITALSDMGTDLLIETADGGRESAAFVDPMWATWTMDQFVLAIRSLAQQYAVSTAEIAALVPRLCDASDDPAMLAKKRAALEEFVRLPHLHPSGLSGTAPAFGADASLATGVSRHFLEHVCEAEVRGWA</sequence>
<protein>
    <submittedName>
        <fullName evidence="2">Uncharacterized protein</fullName>
    </submittedName>
</protein>